<evidence type="ECO:0000256" key="1">
    <source>
        <dbReference type="SAM" id="MobiDB-lite"/>
    </source>
</evidence>
<feature type="region of interest" description="Disordered" evidence="1">
    <location>
        <begin position="124"/>
        <end position="157"/>
    </location>
</feature>
<sequence>MVVPPRLTGRGVVVLLPRLGSWSGTGEEKVELSKTAKGWSAPPWRGGGLGLDADGERWAEGRKNLGGNEEAVRAAVKAFISSIVGQTFLEAGERVHGMWKSIYPDWVLGAAPGRKKVELSKTAKGWSAPPGLGGGLGLVADGERWGGNEEAVRERER</sequence>
<dbReference type="EMBL" id="KV875444">
    <property type="protein sequence ID" value="RZR70531.1"/>
    <property type="molecule type" value="Genomic_DNA"/>
</dbReference>
<organism evidence="2">
    <name type="scientific">Ensete ventricosum</name>
    <name type="common">Abyssinian banana</name>
    <name type="synonym">Musa ensete</name>
    <dbReference type="NCBI Taxonomy" id="4639"/>
    <lineage>
        <taxon>Eukaryota</taxon>
        <taxon>Viridiplantae</taxon>
        <taxon>Streptophyta</taxon>
        <taxon>Embryophyta</taxon>
        <taxon>Tracheophyta</taxon>
        <taxon>Spermatophyta</taxon>
        <taxon>Magnoliopsida</taxon>
        <taxon>Liliopsida</taxon>
        <taxon>Zingiberales</taxon>
        <taxon>Musaceae</taxon>
        <taxon>Ensete</taxon>
    </lineage>
</organism>
<dbReference type="Proteomes" id="UP000290560">
    <property type="component" value="Unassembled WGS sequence"/>
</dbReference>
<feature type="compositionally biased region" description="Basic and acidic residues" evidence="1">
    <location>
        <begin position="141"/>
        <end position="157"/>
    </location>
</feature>
<protein>
    <submittedName>
        <fullName evidence="2">Uncharacterized protein</fullName>
    </submittedName>
</protein>
<accession>A0A445M8F7</accession>
<name>A0A445M8F7_ENSVE</name>
<gene>
    <name evidence="2" type="ORF">BHM03_00000383</name>
</gene>
<dbReference type="AlphaFoldDB" id="A0A445M8F7"/>
<evidence type="ECO:0000313" key="2">
    <source>
        <dbReference type="EMBL" id="RZR70531.1"/>
    </source>
</evidence>
<proteinExistence type="predicted"/>
<reference evidence="2" key="1">
    <citation type="journal article" date="2018" name="Data Brief">
        <title>Genome sequence data from 17 accessions of Ensete ventricosum, a staple food crop for millions in Ethiopia.</title>
        <authorList>
            <person name="Yemataw Z."/>
            <person name="Muzemil S."/>
            <person name="Ambachew D."/>
            <person name="Tripathi L."/>
            <person name="Tesfaye K."/>
            <person name="Chala A."/>
            <person name="Farbos A."/>
            <person name="O'Neill P."/>
            <person name="Moore K."/>
            <person name="Grant M."/>
            <person name="Studholme D.J."/>
        </authorList>
    </citation>
    <scope>NUCLEOTIDE SEQUENCE [LARGE SCALE GENOMIC DNA]</scope>
    <source>
        <tissue evidence="2">Leaf</tissue>
    </source>
</reference>